<gene>
    <name evidence="1" type="ORF">EVAR_15100_1</name>
</gene>
<reference evidence="1 2" key="1">
    <citation type="journal article" date="2019" name="Commun. Biol.">
        <title>The bagworm genome reveals a unique fibroin gene that provides high tensile strength.</title>
        <authorList>
            <person name="Kono N."/>
            <person name="Nakamura H."/>
            <person name="Ohtoshi R."/>
            <person name="Tomita M."/>
            <person name="Numata K."/>
            <person name="Arakawa K."/>
        </authorList>
    </citation>
    <scope>NUCLEOTIDE SEQUENCE [LARGE SCALE GENOMIC DNA]</scope>
</reference>
<proteinExistence type="predicted"/>
<accession>A0A4C1UI49</accession>
<dbReference type="EMBL" id="BGZK01000176">
    <property type="protein sequence ID" value="GBP26088.1"/>
    <property type="molecule type" value="Genomic_DNA"/>
</dbReference>
<evidence type="ECO:0000313" key="2">
    <source>
        <dbReference type="Proteomes" id="UP000299102"/>
    </source>
</evidence>
<dbReference type="Proteomes" id="UP000299102">
    <property type="component" value="Unassembled WGS sequence"/>
</dbReference>
<evidence type="ECO:0000313" key="1">
    <source>
        <dbReference type="EMBL" id="GBP26088.1"/>
    </source>
</evidence>
<dbReference type="AlphaFoldDB" id="A0A4C1UI49"/>
<protein>
    <submittedName>
        <fullName evidence="1">Uncharacterized protein</fullName>
    </submittedName>
</protein>
<keyword evidence="2" id="KW-1185">Reference proteome</keyword>
<organism evidence="1 2">
    <name type="scientific">Eumeta variegata</name>
    <name type="common">Bagworm moth</name>
    <name type="synonym">Eumeta japonica</name>
    <dbReference type="NCBI Taxonomy" id="151549"/>
    <lineage>
        <taxon>Eukaryota</taxon>
        <taxon>Metazoa</taxon>
        <taxon>Ecdysozoa</taxon>
        <taxon>Arthropoda</taxon>
        <taxon>Hexapoda</taxon>
        <taxon>Insecta</taxon>
        <taxon>Pterygota</taxon>
        <taxon>Neoptera</taxon>
        <taxon>Endopterygota</taxon>
        <taxon>Lepidoptera</taxon>
        <taxon>Glossata</taxon>
        <taxon>Ditrysia</taxon>
        <taxon>Tineoidea</taxon>
        <taxon>Psychidae</taxon>
        <taxon>Oiketicinae</taxon>
        <taxon>Eumeta</taxon>
    </lineage>
</organism>
<comment type="caution">
    <text evidence="1">The sequence shown here is derived from an EMBL/GenBank/DDBJ whole genome shotgun (WGS) entry which is preliminary data.</text>
</comment>
<sequence>MLANDVQAEPAILDRHTSSRALLLLKSFILRGNDYSKQRPLVYEDMIHHPSVYEHTIHLGTAHKQSFKSLLFTVEETHRRTYLLQLQLRYIRRRFMLRTARIQSFNFMAVHRYPFHCRRKPLVAASYSGIQ</sequence>
<name>A0A4C1UI49_EUMVA</name>